<evidence type="ECO:0000313" key="2">
    <source>
        <dbReference type="Proteomes" id="UP000276133"/>
    </source>
</evidence>
<dbReference type="AlphaFoldDB" id="A0A3M7R988"/>
<dbReference type="Proteomes" id="UP000276133">
    <property type="component" value="Unassembled WGS sequence"/>
</dbReference>
<accession>A0A3M7R988</accession>
<protein>
    <submittedName>
        <fullName evidence="1">Uncharacterized protein</fullName>
    </submittedName>
</protein>
<gene>
    <name evidence="1" type="ORF">BpHYR1_051525</name>
</gene>
<dbReference type="EMBL" id="REGN01003934">
    <property type="protein sequence ID" value="RNA19984.1"/>
    <property type="molecule type" value="Genomic_DNA"/>
</dbReference>
<reference evidence="1 2" key="1">
    <citation type="journal article" date="2018" name="Sci. Rep.">
        <title>Genomic signatures of local adaptation to the degree of environmental predictability in rotifers.</title>
        <authorList>
            <person name="Franch-Gras L."/>
            <person name="Hahn C."/>
            <person name="Garcia-Roger E.M."/>
            <person name="Carmona M.J."/>
            <person name="Serra M."/>
            <person name="Gomez A."/>
        </authorList>
    </citation>
    <scope>NUCLEOTIDE SEQUENCE [LARGE SCALE GENOMIC DNA]</scope>
    <source>
        <strain evidence="1">HYR1</strain>
    </source>
</reference>
<comment type="caution">
    <text evidence="1">The sequence shown here is derived from an EMBL/GenBank/DDBJ whole genome shotgun (WGS) entry which is preliminary data.</text>
</comment>
<evidence type="ECO:0000313" key="1">
    <source>
        <dbReference type="EMBL" id="RNA19984.1"/>
    </source>
</evidence>
<keyword evidence="2" id="KW-1185">Reference proteome</keyword>
<name>A0A3M7R988_BRAPC</name>
<organism evidence="1 2">
    <name type="scientific">Brachionus plicatilis</name>
    <name type="common">Marine rotifer</name>
    <name type="synonym">Brachionus muelleri</name>
    <dbReference type="NCBI Taxonomy" id="10195"/>
    <lineage>
        <taxon>Eukaryota</taxon>
        <taxon>Metazoa</taxon>
        <taxon>Spiralia</taxon>
        <taxon>Gnathifera</taxon>
        <taxon>Rotifera</taxon>
        <taxon>Eurotatoria</taxon>
        <taxon>Monogononta</taxon>
        <taxon>Pseudotrocha</taxon>
        <taxon>Ploima</taxon>
        <taxon>Brachionidae</taxon>
        <taxon>Brachionus</taxon>
    </lineage>
</organism>
<sequence>MTTNAFINTAFFCFFGPKIKKFWGIIKALKISKKKFVCANIIIIHSKNLIWLKYQQFDINKKPNGITLNKIQIRKLFSAAKNRRILAINKSIKYLPAFYSMINYHNNDVQTLNRLDLNEILFILNKAVAFVKPESK</sequence>
<proteinExistence type="predicted"/>